<protein>
    <recommendedName>
        <fullName evidence="3">Periplasmic protein</fullName>
    </recommendedName>
</protein>
<evidence type="ECO:0000313" key="2">
    <source>
        <dbReference type="Proteomes" id="UP001203342"/>
    </source>
</evidence>
<proteinExistence type="predicted"/>
<dbReference type="EMBL" id="JAMLJN010000007">
    <property type="protein sequence ID" value="MCL9770613.1"/>
    <property type="molecule type" value="Genomic_DNA"/>
</dbReference>
<evidence type="ECO:0008006" key="3">
    <source>
        <dbReference type="Google" id="ProtNLM"/>
    </source>
</evidence>
<gene>
    <name evidence="1" type="ORF">NAT47_09295</name>
</gene>
<evidence type="ECO:0000313" key="1">
    <source>
        <dbReference type="EMBL" id="MCL9770613.1"/>
    </source>
</evidence>
<organism evidence="1 2">
    <name type="scientific">Flavobacterium fragile</name>
    <dbReference type="NCBI Taxonomy" id="2949085"/>
    <lineage>
        <taxon>Bacteria</taxon>
        <taxon>Pseudomonadati</taxon>
        <taxon>Bacteroidota</taxon>
        <taxon>Flavobacteriia</taxon>
        <taxon>Flavobacteriales</taxon>
        <taxon>Flavobacteriaceae</taxon>
        <taxon>Flavobacterium</taxon>
    </lineage>
</organism>
<keyword evidence="2" id="KW-1185">Reference proteome</keyword>
<comment type="caution">
    <text evidence="1">The sequence shown here is derived from an EMBL/GenBank/DDBJ whole genome shotgun (WGS) entry which is preliminary data.</text>
</comment>
<dbReference type="Proteomes" id="UP001203342">
    <property type="component" value="Unassembled WGS sequence"/>
</dbReference>
<sequence>MKKIFILLSFLTLDLIYAHKNVQLEFTRGNVYLLTSTHDYNEEINKSLILSDYANILIDSLKYDKKIKIFNFQSNDKKMFSYKDEKDGLICFYRADLNMLDIKSFLNFINYILLNEKKLNLEKPLIFGELKENYKLVDKVISNEIHRPKEVNQLDNLINYSYYYKDNNFHFYKLIGKELVYKTQNFSQVESVSSYNFIVFLNNKHFDLVKGINRIISFNLLKEKRSPLKFKIININQDYCFIQHSWEQELILVNLKTSQITENFYNRFE</sequence>
<name>A0ABT0TIE3_9FLAO</name>
<reference evidence="1 2" key="1">
    <citation type="submission" date="2022-05" db="EMBL/GenBank/DDBJ databases">
        <title>Flavobacterium sp., isolated from activated sludge.</title>
        <authorList>
            <person name="Ran Q."/>
        </authorList>
    </citation>
    <scope>NUCLEOTIDE SEQUENCE [LARGE SCALE GENOMIC DNA]</scope>
    <source>
        <strain evidence="1 2">HXWNR69</strain>
    </source>
</reference>
<accession>A0ABT0TIE3</accession>
<dbReference type="RefSeq" id="WP_250582134.1">
    <property type="nucleotide sequence ID" value="NZ_JAMLJN010000007.1"/>
</dbReference>